<dbReference type="InterPro" id="IPR050212">
    <property type="entry name" value="Ntdp-like"/>
</dbReference>
<dbReference type="Gene3D" id="2.40.380.10">
    <property type="entry name" value="FomD-like"/>
    <property type="match status" value="1"/>
</dbReference>
<name>A0AAU3HXL0_9ACTN</name>
<dbReference type="Pfam" id="PF04167">
    <property type="entry name" value="DUF402"/>
    <property type="match status" value="1"/>
</dbReference>
<dbReference type="SUPFAM" id="SSF159234">
    <property type="entry name" value="FomD-like"/>
    <property type="match status" value="1"/>
</dbReference>
<evidence type="ECO:0000259" key="3">
    <source>
        <dbReference type="Pfam" id="PF04167"/>
    </source>
</evidence>
<proteinExistence type="predicted"/>
<dbReference type="PANTHER" id="PTHR39159:SF1">
    <property type="entry name" value="UPF0374 PROTEIN YGAC"/>
    <property type="match status" value="1"/>
</dbReference>
<keyword evidence="1" id="KW-0378">Hydrolase</keyword>
<organism evidence="4">
    <name type="scientific">Streptomyces sp. NBC_01393</name>
    <dbReference type="NCBI Taxonomy" id="2903851"/>
    <lineage>
        <taxon>Bacteria</taxon>
        <taxon>Bacillati</taxon>
        <taxon>Actinomycetota</taxon>
        <taxon>Actinomycetes</taxon>
        <taxon>Kitasatosporales</taxon>
        <taxon>Streptomycetaceae</taxon>
        <taxon>Streptomyces</taxon>
    </lineage>
</organism>
<gene>
    <name evidence="4" type="ORF">OG699_06895</name>
</gene>
<feature type="domain" description="DUF402" evidence="3">
    <location>
        <begin position="82"/>
        <end position="193"/>
    </location>
</feature>
<dbReference type="AlphaFoldDB" id="A0AAU3HXL0"/>
<sequence>MRNNSEGALRAAEPTDNEAGTAEPGLFAPGTTILRREVLDGRTWLSYPVRVVADRSDLLAVHLAHGTRLSFGEGDFTWGPHPWHDVADHWRSRSVLQLQRPGDAYAVWVFRDEATGEFSGWYINFQDPYRRTAAGFDTLDHELDLWVPADGGPYRWKDVDEFEQRARTGGFTPEQAAAVRAEGDRVAELLDRNTPWWNQEWAQWQPPAGWETPPVWTGAPTAH</sequence>
<reference evidence="4" key="1">
    <citation type="submission" date="2022-10" db="EMBL/GenBank/DDBJ databases">
        <title>The complete genomes of actinobacterial strains from the NBC collection.</title>
        <authorList>
            <person name="Joergensen T.S."/>
            <person name="Alvarez Arevalo M."/>
            <person name="Sterndorff E.B."/>
            <person name="Faurdal D."/>
            <person name="Vuksanovic O."/>
            <person name="Mourched A.-S."/>
            <person name="Charusanti P."/>
            <person name="Shaw S."/>
            <person name="Blin K."/>
            <person name="Weber T."/>
        </authorList>
    </citation>
    <scope>NUCLEOTIDE SEQUENCE</scope>
    <source>
        <strain evidence="4">NBC_01393</strain>
    </source>
</reference>
<dbReference type="InterPro" id="IPR007295">
    <property type="entry name" value="DUF402"/>
</dbReference>
<dbReference type="PANTHER" id="PTHR39159">
    <property type="match status" value="1"/>
</dbReference>
<evidence type="ECO:0000313" key="4">
    <source>
        <dbReference type="EMBL" id="WTZ07747.1"/>
    </source>
</evidence>
<evidence type="ECO:0000256" key="1">
    <source>
        <dbReference type="ARBA" id="ARBA00022801"/>
    </source>
</evidence>
<accession>A0AAU3HXL0</accession>
<dbReference type="InterPro" id="IPR035930">
    <property type="entry name" value="FomD-like_sf"/>
</dbReference>
<evidence type="ECO:0000256" key="2">
    <source>
        <dbReference type="SAM" id="MobiDB-lite"/>
    </source>
</evidence>
<dbReference type="EMBL" id="CP109546">
    <property type="protein sequence ID" value="WTZ07747.1"/>
    <property type="molecule type" value="Genomic_DNA"/>
</dbReference>
<feature type="region of interest" description="Disordered" evidence="2">
    <location>
        <begin position="1"/>
        <end position="26"/>
    </location>
</feature>
<protein>
    <submittedName>
        <fullName evidence="4">DUF402 domain-containing protein</fullName>
    </submittedName>
</protein>
<dbReference type="GO" id="GO:0016787">
    <property type="term" value="F:hydrolase activity"/>
    <property type="evidence" value="ECO:0007669"/>
    <property type="project" value="UniProtKB-KW"/>
</dbReference>